<organism evidence="1">
    <name type="scientific">Anopheles sinensis</name>
    <name type="common">Mosquito</name>
    <dbReference type="NCBI Taxonomy" id="74873"/>
    <lineage>
        <taxon>Eukaryota</taxon>
        <taxon>Metazoa</taxon>
        <taxon>Ecdysozoa</taxon>
        <taxon>Arthropoda</taxon>
        <taxon>Hexapoda</taxon>
        <taxon>Insecta</taxon>
        <taxon>Pterygota</taxon>
        <taxon>Neoptera</taxon>
        <taxon>Endopterygota</taxon>
        <taxon>Diptera</taxon>
        <taxon>Nematocera</taxon>
        <taxon>Culicoidea</taxon>
        <taxon>Culicidae</taxon>
        <taxon>Anophelinae</taxon>
        <taxon>Anopheles</taxon>
    </lineage>
</organism>
<evidence type="ECO:0000313" key="1">
    <source>
        <dbReference type="EMBL" id="KFB34896.1"/>
    </source>
</evidence>
<sequence>MSVLCCKKEGTGVSANRFTSIAKQECDALLSRSSNLADHLSVIRKEAANTHSDSDHRSVSQCAGDNLARARSATVVVQVPPAVVLYRRLSSAWPDLATSPRRRY</sequence>
<evidence type="ECO:0000313" key="3">
    <source>
        <dbReference type="Proteomes" id="UP000030765"/>
    </source>
</evidence>
<dbReference type="VEuPathDB" id="VectorBase:ASIS012213"/>
<protein>
    <submittedName>
        <fullName evidence="1">AGAP000573-PB-like protein</fullName>
    </submittedName>
</protein>
<dbReference type="EMBL" id="KE524109">
    <property type="protein sequence ID" value="KFB34896.1"/>
    <property type="molecule type" value="Genomic_DNA"/>
</dbReference>
<dbReference type="EMBL" id="ATLV01003052">
    <property type="status" value="NOT_ANNOTATED_CDS"/>
    <property type="molecule type" value="Genomic_DNA"/>
</dbReference>
<reference evidence="2" key="2">
    <citation type="submission" date="2020-05" db="UniProtKB">
        <authorList>
            <consortium name="EnsemblMetazoa"/>
        </authorList>
    </citation>
    <scope>IDENTIFICATION</scope>
</reference>
<evidence type="ECO:0000313" key="2">
    <source>
        <dbReference type="EnsemblMetazoa" id="ASIC000579-PA"/>
    </source>
</evidence>
<dbReference type="VEuPathDB" id="VectorBase:ASIC000579"/>
<gene>
    <name evidence="1" type="ORF">ZHAS_00000579</name>
</gene>
<name>A0A084VAA2_ANOSI</name>
<dbReference type="Proteomes" id="UP000030765">
    <property type="component" value="Unassembled WGS sequence"/>
</dbReference>
<dbReference type="EnsemblMetazoa" id="ASIC000579-RA">
    <property type="protein sequence ID" value="ASIC000579-PA"/>
    <property type="gene ID" value="ASIC000579"/>
</dbReference>
<accession>A0A084VAA2</accession>
<proteinExistence type="predicted"/>
<dbReference type="AlphaFoldDB" id="A0A084VAA2"/>
<keyword evidence="3" id="KW-1185">Reference proteome</keyword>
<reference evidence="1 3" key="1">
    <citation type="journal article" date="2014" name="BMC Genomics">
        <title>Genome sequence of Anopheles sinensis provides insight into genetics basis of mosquito competence for malaria parasites.</title>
        <authorList>
            <person name="Zhou D."/>
            <person name="Zhang D."/>
            <person name="Ding G."/>
            <person name="Shi L."/>
            <person name="Hou Q."/>
            <person name="Ye Y."/>
            <person name="Xu Y."/>
            <person name="Zhou H."/>
            <person name="Xiong C."/>
            <person name="Li S."/>
            <person name="Yu J."/>
            <person name="Hong S."/>
            <person name="Yu X."/>
            <person name="Zou P."/>
            <person name="Chen C."/>
            <person name="Chang X."/>
            <person name="Wang W."/>
            <person name="Lv Y."/>
            <person name="Sun Y."/>
            <person name="Ma L."/>
            <person name="Shen B."/>
            <person name="Zhu C."/>
        </authorList>
    </citation>
    <scope>NUCLEOTIDE SEQUENCE [LARGE SCALE GENOMIC DNA]</scope>
</reference>